<sequence length="267" mass="29073">MILPPSRRRPCSLPSSAMRASLQPASLRSSHTMLVCGGYVSLPPIPVHILATCAAISCDFRSSPSLPLGSLPNVSSTATRAAAATTPDCRSPPPMVLRVHRACLMVLLVPRRMLPIGAPRPLEKHSVSVSKHSAKSLMLPAPDAATSQSRAPSRCILMPCSLAHLEMRWTSDRGINIPFRVFSSEMTRVGQVCTLSSMWACSWMSSSVRWMPLLGRTHSSMAPVREDTLQMRTPWGGWVNKDLNATWLPIVPDIIRRPASLPARAAQ</sequence>
<evidence type="ECO:0000313" key="2">
    <source>
        <dbReference type="Proteomes" id="UP001600888"/>
    </source>
</evidence>
<proteinExistence type="predicted"/>
<comment type="caution">
    <text evidence="1">The sequence shown here is derived from an EMBL/GenBank/DDBJ whole genome shotgun (WGS) entry which is preliminary data.</text>
</comment>
<gene>
    <name evidence="1" type="ORF">FJTKL_05862</name>
</gene>
<reference evidence="1 2" key="1">
    <citation type="submission" date="2024-03" db="EMBL/GenBank/DDBJ databases">
        <title>A high-quality draft genome sequence of Diaporthe vaccinii, a causative agent of upright dieback and viscid rot disease in cranberry plants.</title>
        <authorList>
            <person name="Sarrasin M."/>
            <person name="Lang B.F."/>
            <person name="Burger G."/>
        </authorList>
    </citation>
    <scope>NUCLEOTIDE SEQUENCE [LARGE SCALE GENOMIC DNA]</scope>
    <source>
        <strain evidence="1 2">IS7</strain>
    </source>
</reference>
<dbReference type="Proteomes" id="UP001600888">
    <property type="component" value="Unassembled WGS sequence"/>
</dbReference>
<dbReference type="EMBL" id="JBAWTH010000020">
    <property type="protein sequence ID" value="KAL2287394.1"/>
    <property type="molecule type" value="Genomic_DNA"/>
</dbReference>
<accession>A0ABR4EYC9</accession>
<name>A0ABR4EYC9_9PEZI</name>
<keyword evidence="2" id="KW-1185">Reference proteome</keyword>
<organism evidence="1 2">
    <name type="scientific">Diaporthe vaccinii</name>
    <dbReference type="NCBI Taxonomy" id="105482"/>
    <lineage>
        <taxon>Eukaryota</taxon>
        <taxon>Fungi</taxon>
        <taxon>Dikarya</taxon>
        <taxon>Ascomycota</taxon>
        <taxon>Pezizomycotina</taxon>
        <taxon>Sordariomycetes</taxon>
        <taxon>Sordariomycetidae</taxon>
        <taxon>Diaporthales</taxon>
        <taxon>Diaporthaceae</taxon>
        <taxon>Diaporthe</taxon>
        <taxon>Diaporthe eres species complex</taxon>
    </lineage>
</organism>
<protein>
    <submittedName>
        <fullName evidence="1">Uncharacterized protein</fullName>
    </submittedName>
</protein>
<evidence type="ECO:0000313" key="1">
    <source>
        <dbReference type="EMBL" id="KAL2287394.1"/>
    </source>
</evidence>